<feature type="transmembrane region" description="Helical" evidence="11">
    <location>
        <begin position="338"/>
        <end position="360"/>
    </location>
</feature>
<evidence type="ECO:0000256" key="10">
    <source>
        <dbReference type="PROSITE-ProRule" id="PRU00703"/>
    </source>
</evidence>
<feature type="region of interest" description="Disordered" evidence="12">
    <location>
        <begin position="1"/>
        <end position="76"/>
    </location>
</feature>
<keyword evidence="5 11" id="KW-1133">Transmembrane helix</keyword>
<evidence type="ECO:0000313" key="14">
    <source>
        <dbReference type="EMBL" id="KAK4325354.1"/>
    </source>
</evidence>
<evidence type="ECO:0000256" key="4">
    <source>
        <dbReference type="ARBA" id="ARBA00022737"/>
    </source>
</evidence>
<dbReference type="PANTHER" id="PTHR11689">
    <property type="entry name" value="CHLORIDE CHANNEL PROTEIN CLC FAMILY MEMBER"/>
    <property type="match status" value="1"/>
</dbReference>
<evidence type="ECO:0000256" key="9">
    <source>
        <dbReference type="ARBA" id="ARBA00023214"/>
    </source>
</evidence>
<dbReference type="InterPro" id="IPR014743">
    <property type="entry name" value="Cl-channel_core"/>
</dbReference>
<evidence type="ECO:0000256" key="6">
    <source>
        <dbReference type="ARBA" id="ARBA00023065"/>
    </source>
</evidence>
<feature type="domain" description="CBS" evidence="13">
    <location>
        <begin position="643"/>
        <end position="715"/>
    </location>
</feature>
<feature type="transmembrane region" description="Helical" evidence="11">
    <location>
        <begin position="499"/>
        <end position="518"/>
    </location>
</feature>
<keyword evidence="6 11" id="KW-0406">Ion transport</keyword>
<name>A0AAE1UPD3_9EUCA</name>
<protein>
    <recommendedName>
        <fullName evidence="11">Chloride channel protein</fullName>
    </recommendedName>
</protein>
<keyword evidence="9 11" id="KW-0868">Chloride</keyword>
<dbReference type="Pfam" id="PF00654">
    <property type="entry name" value="Voltage_CLC"/>
    <property type="match status" value="1"/>
</dbReference>
<dbReference type="Gene3D" id="3.10.580.10">
    <property type="entry name" value="CBS-domain"/>
    <property type="match status" value="1"/>
</dbReference>
<dbReference type="InterPro" id="IPR001807">
    <property type="entry name" value="ClC"/>
</dbReference>
<keyword evidence="2 11" id="KW-0813">Transport</keyword>
<organism evidence="14 15">
    <name type="scientific">Petrolisthes manimaculis</name>
    <dbReference type="NCBI Taxonomy" id="1843537"/>
    <lineage>
        <taxon>Eukaryota</taxon>
        <taxon>Metazoa</taxon>
        <taxon>Ecdysozoa</taxon>
        <taxon>Arthropoda</taxon>
        <taxon>Crustacea</taxon>
        <taxon>Multicrustacea</taxon>
        <taxon>Malacostraca</taxon>
        <taxon>Eumalacostraca</taxon>
        <taxon>Eucarida</taxon>
        <taxon>Decapoda</taxon>
        <taxon>Pleocyemata</taxon>
        <taxon>Anomura</taxon>
        <taxon>Galatheoidea</taxon>
        <taxon>Porcellanidae</taxon>
        <taxon>Petrolisthes</taxon>
    </lineage>
</organism>
<evidence type="ECO:0000256" key="12">
    <source>
        <dbReference type="SAM" id="MobiDB-lite"/>
    </source>
</evidence>
<evidence type="ECO:0000259" key="13">
    <source>
        <dbReference type="PROSITE" id="PS51371"/>
    </source>
</evidence>
<evidence type="ECO:0000256" key="8">
    <source>
        <dbReference type="ARBA" id="ARBA00023136"/>
    </source>
</evidence>
<feature type="transmembrane region" description="Helical" evidence="11">
    <location>
        <begin position="589"/>
        <end position="606"/>
    </location>
</feature>
<dbReference type="CDD" id="cd04591">
    <property type="entry name" value="CBS_pair_voltage-gated_CLC_euk_bac"/>
    <property type="match status" value="1"/>
</dbReference>
<evidence type="ECO:0000256" key="7">
    <source>
        <dbReference type="ARBA" id="ARBA00023122"/>
    </source>
</evidence>
<evidence type="ECO:0000256" key="5">
    <source>
        <dbReference type="ARBA" id="ARBA00022989"/>
    </source>
</evidence>
<feature type="transmembrane region" description="Helical" evidence="11">
    <location>
        <begin position="427"/>
        <end position="446"/>
    </location>
</feature>
<evidence type="ECO:0000313" key="15">
    <source>
        <dbReference type="Proteomes" id="UP001292094"/>
    </source>
</evidence>
<comment type="similarity">
    <text evidence="11">Belongs to the chloride channel (TC 2.A.49) family.</text>
</comment>
<dbReference type="PROSITE" id="PS51371">
    <property type="entry name" value="CBS"/>
    <property type="match status" value="2"/>
</dbReference>
<evidence type="ECO:0000256" key="2">
    <source>
        <dbReference type="ARBA" id="ARBA00022448"/>
    </source>
</evidence>
<dbReference type="CDD" id="cd03685">
    <property type="entry name" value="ClC_6_like"/>
    <property type="match status" value="1"/>
</dbReference>
<dbReference type="GO" id="GO:0005765">
    <property type="term" value="C:lysosomal membrane"/>
    <property type="evidence" value="ECO:0007669"/>
    <property type="project" value="TreeGrafter"/>
</dbReference>
<dbReference type="InterPro" id="IPR000644">
    <property type="entry name" value="CBS_dom"/>
</dbReference>
<dbReference type="Pfam" id="PF00571">
    <property type="entry name" value="CBS"/>
    <property type="match status" value="2"/>
</dbReference>
<dbReference type="Proteomes" id="UP001292094">
    <property type="component" value="Unassembled WGS sequence"/>
</dbReference>
<feature type="transmembrane region" description="Helical" evidence="11">
    <location>
        <begin position="560"/>
        <end position="582"/>
    </location>
</feature>
<comment type="caution">
    <text evidence="14">The sequence shown here is derived from an EMBL/GenBank/DDBJ whole genome shotgun (WGS) entry which is preliminary data.</text>
</comment>
<feature type="transmembrane region" description="Helical" evidence="11">
    <location>
        <begin position="183"/>
        <end position="208"/>
    </location>
</feature>
<feature type="transmembrane region" description="Helical" evidence="11">
    <location>
        <begin position="388"/>
        <end position="407"/>
    </location>
</feature>
<dbReference type="SUPFAM" id="SSF54631">
    <property type="entry name" value="CBS-domain pair"/>
    <property type="match status" value="1"/>
</dbReference>
<dbReference type="SMART" id="SM00116">
    <property type="entry name" value="CBS"/>
    <property type="match status" value="2"/>
</dbReference>
<dbReference type="InterPro" id="IPR046342">
    <property type="entry name" value="CBS_dom_sf"/>
</dbReference>
<dbReference type="EMBL" id="JAWZYT010000285">
    <property type="protein sequence ID" value="KAK4325354.1"/>
    <property type="molecule type" value="Genomic_DNA"/>
</dbReference>
<dbReference type="AlphaFoldDB" id="A0AAE1UPD3"/>
<dbReference type="SUPFAM" id="SSF81340">
    <property type="entry name" value="Clc chloride channel"/>
    <property type="match status" value="1"/>
</dbReference>
<gene>
    <name evidence="14" type="ORF">Pmani_004069</name>
</gene>
<dbReference type="PANTHER" id="PTHR11689:SF136">
    <property type="entry name" value="H(+)_CL(-) EXCHANGE TRANSPORTER 7"/>
    <property type="match status" value="1"/>
</dbReference>
<feature type="transmembrane region" description="Helical" evidence="11">
    <location>
        <begin position="142"/>
        <end position="163"/>
    </location>
</feature>
<dbReference type="Gene3D" id="1.10.3080.10">
    <property type="entry name" value="Clc chloride channel"/>
    <property type="match status" value="1"/>
</dbReference>
<dbReference type="PRINTS" id="PR00762">
    <property type="entry name" value="CLCHANNEL"/>
</dbReference>
<dbReference type="GO" id="GO:0005254">
    <property type="term" value="F:chloride channel activity"/>
    <property type="evidence" value="ECO:0007669"/>
    <property type="project" value="UniProtKB-UniRule"/>
</dbReference>
<feature type="domain" description="CBS" evidence="13">
    <location>
        <begin position="757"/>
        <end position="819"/>
    </location>
</feature>
<accession>A0AAE1UPD3</accession>
<proteinExistence type="inferred from homology"/>
<feature type="transmembrane region" description="Helical" evidence="11">
    <location>
        <begin position="303"/>
        <end position="326"/>
    </location>
</feature>
<comment type="subcellular location">
    <subcellularLocation>
        <location evidence="1 11">Membrane</location>
        <topology evidence="1 11">Multi-pass membrane protein</topology>
    </subcellularLocation>
</comment>
<keyword evidence="7 10" id="KW-0129">CBS domain</keyword>
<reference evidence="14" key="1">
    <citation type="submission" date="2023-11" db="EMBL/GenBank/DDBJ databases">
        <title>Genome assemblies of two species of porcelain crab, Petrolisthes cinctipes and Petrolisthes manimaculis (Anomura: Porcellanidae).</title>
        <authorList>
            <person name="Angst P."/>
        </authorList>
    </citation>
    <scope>NUCLEOTIDE SEQUENCE</scope>
    <source>
        <strain evidence="14">PB745_02</strain>
        <tissue evidence="14">Gill</tissue>
    </source>
</reference>
<evidence type="ECO:0000256" key="11">
    <source>
        <dbReference type="RuleBase" id="RU361221"/>
    </source>
</evidence>
<keyword evidence="4" id="KW-0677">Repeat</keyword>
<feature type="transmembrane region" description="Helical" evidence="11">
    <location>
        <begin position="525"/>
        <end position="548"/>
    </location>
</feature>
<keyword evidence="3 11" id="KW-0812">Transmembrane</keyword>
<dbReference type="InterPro" id="IPR051280">
    <property type="entry name" value="Cl-channel/antiporter"/>
</dbReference>
<sequence>MEGGNELQYLVDAEELPAQLEENMTEPSIDDLNGNIEPAVTYESDPTSPQENPEDTPDGCLTSHPTTSDQTSDEGVEDKIGNSVFYVDDQQEFPADEHRGNLNMISAAYESLDYDTSINSVLVDEERTKGFQFVRKKDMARWLVVLITGVLTALVACSIDITIESLSSFKYQWLKECTDKGVLTGVLIVPFLLWAALNMGPTLIAAILGSYIEPMAAGSGIPQVKCYLNGVKVPRVVRIKTLVSKVVGVTMSVLGGLAVGKEGPMIHSGAVIAAGVSQGKTTSLSKDFGFFEYFREDHEKRDFVSAGAAAGVAAAFGAPVGGVLFSLEEGASFWNQALTWRVFFAAMMSTFTLNLVLSAYNGVPGKLTYNGLLNFGKFDDLTYEIWEFLPFLLMGVVGGLLGALYNYINKKLTGFRMKYINTPWKKIVEALGMALLTACVAFFMIYCMDDCREISESAEYPIQMFCEPGKESAAASIWFQTPEKSVRALFHDPPAAFEWLTIGVYFVFYYFLACFTYGLGIPSGLFIPTLLCGAAWGRLTGILIKFMFPDQDWVDEGKYALVGAGAMLGGVVRMTLSLTVILMECVGNITFGLPLMIVLMVAKWVGDFFNEGLYDIHIQMAGVPIMGWEAPSLSKNIYASEVMNRPVVTLRSVEKVSRVVSLLQSHTHNGFPVVDSIPEDGQASYFKSFGTLRGLILRSQLTVLLKHKVFNENTELWQNSKVDIHLFRQSYPRYYTMEEVELTPEDLNMTLDLRPFHNPSPYSVMACTPLPRIFSLFRALGLRHLVVTNDNNEVVGMVTRKDIVRFRMWTHKGRMGLEELVIYNQVA</sequence>
<feature type="transmembrane region" description="Helical" evidence="11">
    <location>
        <begin position="242"/>
        <end position="260"/>
    </location>
</feature>
<evidence type="ECO:0000256" key="3">
    <source>
        <dbReference type="ARBA" id="ARBA00022692"/>
    </source>
</evidence>
<keyword evidence="15" id="KW-1185">Reference proteome</keyword>
<evidence type="ECO:0000256" key="1">
    <source>
        <dbReference type="ARBA" id="ARBA00004141"/>
    </source>
</evidence>
<keyword evidence="8 11" id="KW-0472">Membrane</keyword>